<keyword evidence="3" id="KW-1185">Reference proteome</keyword>
<dbReference type="AlphaFoldDB" id="A0A369B672"/>
<proteinExistence type="predicted"/>
<evidence type="ECO:0000313" key="2">
    <source>
        <dbReference type="EMBL" id="RCX17019.1"/>
    </source>
</evidence>
<reference evidence="2 3" key="1">
    <citation type="submission" date="2018-07" db="EMBL/GenBank/DDBJ databases">
        <title>Genomic Encyclopedia of Type Strains, Phase III (KMG-III): the genomes of soil and plant-associated and newly described type strains.</title>
        <authorList>
            <person name="Whitman W."/>
        </authorList>
    </citation>
    <scope>NUCLEOTIDE SEQUENCE [LARGE SCALE GENOMIC DNA]</scope>
    <source>
        <strain evidence="2 3">CECT 8333</strain>
    </source>
</reference>
<comment type="caution">
    <text evidence="2">The sequence shown here is derived from an EMBL/GenBank/DDBJ whole genome shotgun (WGS) entry which is preliminary data.</text>
</comment>
<feature type="transmembrane region" description="Helical" evidence="1">
    <location>
        <begin position="151"/>
        <end position="171"/>
    </location>
</feature>
<feature type="transmembrane region" description="Helical" evidence="1">
    <location>
        <begin position="127"/>
        <end position="145"/>
    </location>
</feature>
<protein>
    <submittedName>
        <fullName evidence="2">Uncharacterized protein</fullName>
    </submittedName>
</protein>
<name>A0A369B672_9BACL</name>
<accession>A0A369B672</accession>
<keyword evidence="1" id="KW-0812">Transmembrane</keyword>
<evidence type="ECO:0000256" key="1">
    <source>
        <dbReference type="SAM" id="Phobius"/>
    </source>
</evidence>
<dbReference type="OrthoDB" id="2596219at2"/>
<keyword evidence="1" id="KW-0472">Membrane</keyword>
<dbReference type="Proteomes" id="UP000253090">
    <property type="component" value="Unassembled WGS sequence"/>
</dbReference>
<feature type="transmembrane region" description="Helical" evidence="1">
    <location>
        <begin position="12"/>
        <end position="39"/>
    </location>
</feature>
<dbReference type="EMBL" id="QPJW01000010">
    <property type="protein sequence ID" value="RCX17019.1"/>
    <property type="molecule type" value="Genomic_DNA"/>
</dbReference>
<evidence type="ECO:0000313" key="3">
    <source>
        <dbReference type="Proteomes" id="UP000253090"/>
    </source>
</evidence>
<feature type="transmembrane region" description="Helical" evidence="1">
    <location>
        <begin position="88"/>
        <end position="106"/>
    </location>
</feature>
<organism evidence="2 3">
    <name type="scientific">Fontibacillus phaseoli</name>
    <dbReference type="NCBI Taxonomy" id="1416533"/>
    <lineage>
        <taxon>Bacteria</taxon>
        <taxon>Bacillati</taxon>
        <taxon>Bacillota</taxon>
        <taxon>Bacilli</taxon>
        <taxon>Bacillales</taxon>
        <taxon>Paenibacillaceae</taxon>
        <taxon>Fontibacillus</taxon>
    </lineage>
</organism>
<dbReference type="RefSeq" id="WP_114498157.1">
    <property type="nucleotide sequence ID" value="NZ_QPJW01000010.1"/>
</dbReference>
<gene>
    <name evidence="2" type="ORF">DFP94_11080</name>
</gene>
<sequence length="186" mass="20850">MKTLFYRIGYGMVFVIINIRVGIDLMPNVIGYLMILSALSGLRKKEQSFGMGVRASVALSIISIPQFFRAHELHLNNPVLSLNVDLVLNLAETVLQWVLLYSICAGSFKLAEIRGKGELAASVRFRWYFYFGCSALYMFSYPFILNAEVTGLILISSLATAIAFLMILLVIRRVGRELAKPFEISV</sequence>
<keyword evidence="1" id="KW-1133">Transmembrane helix</keyword>